<dbReference type="Gene3D" id="1.10.340.30">
    <property type="entry name" value="Hypothetical protein, domain 2"/>
    <property type="match status" value="1"/>
</dbReference>
<dbReference type="SUPFAM" id="SSF48150">
    <property type="entry name" value="DNA-glycosylase"/>
    <property type="match status" value="1"/>
</dbReference>
<evidence type="ECO:0000313" key="8">
    <source>
        <dbReference type="Proteomes" id="UP000538147"/>
    </source>
</evidence>
<comment type="catalytic activity">
    <reaction evidence="1">
        <text>Hydrolysis of alkylated DNA, releasing 3-methyladenine, 3-methylguanine, 7-methylguanine and 7-methyladenine.</text>
        <dbReference type="EC" id="3.2.2.21"/>
    </reaction>
</comment>
<keyword evidence="4" id="KW-0227">DNA damage</keyword>
<dbReference type="Gene3D" id="1.10.1670.40">
    <property type="match status" value="1"/>
</dbReference>
<dbReference type="Pfam" id="PF00730">
    <property type="entry name" value="HhH-GPD"/>
    <property type="match status" value="1"/>
</dbReference>
<dbReference type="GO" id="GO:0008725">
    <property type="term" value="F:DNA-3-methyladenine glycosylase activity"/>
    <property type="evidence" value="ECO:0007669"/>
    <property type="project" value="TreeGrafter"/>
</dbReference>
<evidence type="ECO:0000256" key="3">
    <source>
        <dbReference type="ARBA" id="ARBA00012000"/>
    </source>
</evidence>
<evidence type="ECO:0000256" key="4">
    <source>
        <dbReference type="ARBA" id="ARBA00022763"/>
    </source>
</evidence>
<evidence type="ECO:0000259" key="6">
    <source>
        <dbReference type="SMART" id="SM00478"/>
    </source>
</evidence>
<dbReference type="AlphaFoldDB" id="A0A841L2J8"/>
<evidence type="ECO:0000256" key="5">
    <source>
        <dbReference type="ARBA" id="ARBA00023204"/>
    </source>
</evidence>
<dbReference type="InterPro" id="IPR011257">
    <property type="entry name" value="DNA_glycosylase"/>
</dbReference>
<dbReference type="PANTHER" id="PTHR43003">
    <property type="entry name" value="DNA-3-METHYLADENINE GLYCOSYLASE"/>
    <property type="match status" value="1"/>
</dbReference>
<evidence type="ECO:0000256" key="1">
    <source>
        <dbReference type="ARBA" id="ARBA00000086"/>
    </source>
</evidence>
<dbReference type="GO" id="GO:0006285">
    <property type="term" value="P:base-excision repair, AP site formation"/>
    <property type="evidence" value="ECO:0007669"/>
    <property type="project" value="TreeGrafter"/>
</dbReference>
<proteinExistence type="inferred from homology"/>
<organism evidence="7 8">
    <name type="scientific">Polymorphobacter multimanifer</name>
    <dbReference type="NCBI Taxonomy" id="1070431"/>
    <lineage>
        <taxon>Bacteria</taxon>
        <taxon>Pseudomonadati</taxon>
        <taxon>Pseudomonadota</taxon>
        <taxon>Alphaproteobacteria</taxon>
        <taxon>Sphingomonadales</taxon>
        <taxon>Sphingosinicellaceae</taxon>
        <taxon>Polymorphobacter</taxon>
    </lineage>
</organism>
<dbReference type="SMART" id="SM00478">
    <property type="entry name" value="ENDO3c"/>
    <property type="match status" value="1"/>
</dbReference>
<dbReference type="GO" id="GO:0043916">
    <property type="term" value="F:DNA-7-methylguanine glycosylase activity"/>
    <property type="evidence" value="ECO:0007669"/>
    <property type="project" value="TreeGrafter"/>
</dbReference>
<keyword evidence="7" id="KW-0378">Hydrolase</keyword>
<feature type="domain" description="HhH-GPD" evidence="6">
    <location>
        <begin position="49"/>
        <end position="201"/>
    </location>
</feature>
<comment type="caution">
    <text evidence="7">The sequence shown here is derived from an EMBL/GenBank/DDBJ whole genome shotgun (WGS) entry which is preliminary data.</text>
</comment>
<dbReference type="RefSeq" id="WP_184196855.1">
    <property type="nucleotide sequence ID" value="NZ_BMOX01000076.1"/>
</dbReference>
<evidence type="ECO:0000313" key="7">
    <source>
        <dbReference type="EMBL" id="MBB6227039.1"/>
    </source>
</evidence>
<dbReference type="GO" id="GO:0032131">
    <property type="term" value="F:alkylated DNA binding"/>
    <property type="evidence" value="ECO:0007669"/>
    <property type="project" value="TreeGrafter"/>
</dbReference>
<dbReference type="GO" id="GO:0032993">
    <property type="term" value="C:protein-DNA complex"/>
    <property type="evidence" value="ECO:0007669"/>
    <property type="project" value="TreeGrafter"/>
</dbReference>
<accession>A0A841L2J8</accession>
<keyword evidence="8" id="KW-1185">Reference proteome</keyword>
<protein>
    <recommendedName>
        <fullName evidence="3">DNA-3-methyladenine glycosylase II</fullName>
        <ecNumber evidence="3">3.2.2.21</ecNumber>
    </recommendedName>
</protein>
<keyword evidence="7" id="KW-0326">Glycosidase</keyword>
<dbReference type="EC" id="3.2.2.21" evidence="3"/>
<dbReference type="CDD" id="cd00056">
    <property type="entry name" value="ENDO3c"/>
    <property type="match status" value="1"/>
</dbReference>
<gene>
    <name evidence="7" type="ORF">FHS79_001201</name>
</gene>
<comment type="similarity">
    <text evidence="2">Belongs to the alkylbase DNA glycosidase AlkA family.</text>
</comment>
<sequence length="206" mass="21494">MGLSAPALAAAIEALAAADPRLAAAIDRIGAPEPRIRPRGPATLLRAIIGQQVSVKAAASIWNRLEAAAGGDANDLARLAALSPEELRAAGLSGQKASYVHALAAAVIAGHLDFASLPEDDEQAVLALTAIKGIGRWTAEIYLLFAEGRPDVFPGGDLAVQIEMGRLLGLPARPPEKATRLLAEPFRPHRGALAILCWHSYNITAL</sequence>
<dbReference type="EMBL" id="JACIIV010000007">
    <property type="protein sequence ID" value="MBB6227039.1"/>
    <property type="molecule type" value="Genomic_DNA"/>
</dbReference>
<evidence type="ECO:0000256" key="2">
    <source>
        <dbReference type="ARBA" id="ARBA00010817"/>
    </source>
</evidence>
<name>A0A841L2J8_9SPHN</name>
<dbReference type="PANTHER" id="PTHR43003:SF5">
    <property type="entry name" value="DNA-3-METHYLADENINE GLYCOSYLASE"/>
    <property type="match status" value="1"/>
</dbReference>
<keyword evidence="5" id="KW-0234">DNA repair</keyword>
<dbReference type="InterPro" id="IPR051912">
    <property type="entry name" value="Alkylbase_DNA_Glycosylase/TA"/>
</dbReference>
<dbReference type="FunFam" id="1.10.340.30:FF:000004">
    <property type="entry name" value="DNA-3-methyladenine glycosylase II"/>
    <property type="match status" value="1"/>
</dbReference>
<dbReference type="InterPro" id="IPR003265">
    <property type="entry name" value="HhH-GPD_domain"/>
</dbReference>
<dbReference type="GO" id="GO:0005737">
    <property type="term" value="C:cytoplasm"/>
    <property type="evidence" value="ECO:0007669"/>
    <property type="project" value="TreeGrafter"/>
</dbReference>
<dbReference type="GO" id="GO:0006307">
    <property type="term" value="P:DNA alkylation repair"/>
    <property type="evidence" value="ECO:0007669"/>
    <property type="project" value="TreeGrafter"/>
</dbReference>
<reference evidence="7 8" key="1">
    <citation type="submission" date="2020-08" db="EMBL/GenBank/DDBJ databases">
        <title>Genomic Encyclopedia of Type Strains, Phase IV (KMG-IV): sequencing the most valuable type-strain genomes for metagenomic binning, comparative biology and taxonomic classification.</title>
        <authorList>
            <person name="Goeker M."/>
        </authorList>
    </citation>
    <scope>NUCLEOTIDE SEQUENCE [LARGE SCALE GENOMIC DNA]</scope>
    <source>
        <strain evidence="7 8">DSM 102189</strain>
    </source>
</reference>
<dbReference type="Proteomes" id="UP000538147">
    <property type="component" value="Unassembled WGS sequence"/>
</dbReference>